<dbReference type="AlphaFoldDB" id="A0A0C9VGJ4"/>
<dbReference type="OrthoDB" id="3173702at2759"/>
<evidence type="ECO:0000256" key="2">
    <source>
        <dbReference type="SAM" id="Phobius"/>
    </source>
</evidence>
<keyword evidence="2" id="KW-1133">Transmembrane helix</keyword>
<feature type="coiled-coil region" evidence="1">
    <location>
        <begin position="276"/>
        <end position="313"/>
    </location>
</feature>
<gene>
    <name evidence="3" type="ORF">M422DRAFT_250194</name>
</gene>
<dbReference type="HOGENOM" id="CLU_647256_0_0_1"/>
<evidence type="ECO:0000256" key="1">
    <source>
        <dbReference type="SAM" id="Coils"/>
    </source>
</evidence>
<keyword evidence="4" id="KW-1185">Reference proteome</keyword>
<feature type="transmembrane region" description="Helical" evidence="2">
    <location>
        <begin position="217"/>
        <end position="243"/>
    </location>
</feature>
<reference evidence="3 4" key="1">
    <citation type="submission" date="2014-06" db="EMBL/GenBank/DDBJ databases">
        <title>Evolutionary Origins and Diversification of the Mycorrhizal Mutualists.</title>
        <authorList>
            <consortium name="DOE Joint Genome Institute"/>
            <consortium name="Mycorrhizal Genomics Consortium"/>
            <person name="Kohler A."/>
            <person name="Kuo A."/>
            <person name="Nagy L.G."/>
            <person name="Floudas D."/>
            <person name="Copeland A."/>
            <person name="Barry K.W."/>
            <person name="Cichocki N."/>
            <person name="Veneault-Fourrey C."/>
            <person name="LaButti K."/>
            <person name="Lindquist E.A."/>
            <person name="Lipzen A."/>
            <person name="Lundell T."/>
            <person name="Morin E."/>
            <person name="Murat C."/>
            <person name="Riley R."/>
            <person name="Ohm R."/>
            <person name="Sun H."/>
            <person name="Tunlid A."/>
            <person name="Henrissat B."/>
            <person name="Grigoriev I.V."/>
            <person name="Hibbett D.S."/>
            <person name="Martin F."/>
        </authorList>
    </citation>
    <scope>NUCLEOTIDE SEQUENCE [LARGE SCALE GENOMIC DNA]</scope>
    <source>
        <strain evidence="3 4">SS14</strain>
    </source>
</reference>
<keyword evidence="1" id="KW-0175">Coiled coil</keyword>
<evidence type="ECO:0000313" key="3">
    <source>
        <dbReference type="EMBL" id="KIJ46159.1"/>
    </source>
</evidence>
<evidence type="ECO:0000313" key="4">
    <source>
        <dbReference type="Proteomes" id="UP000054279"/>
    </source>
</evidence>
<feature type="transmembrane region" description="Helical" evidence="2">
    <location>
        <begin position="249"/>
        <end position="274"/>
    </location>
</feature>
<keyword evidence="2" id="KW-0472">Membrane</keyword>
<protein>
    <submittedName>
        <fullName evidence="3">Uncharacterized protein</fullName>
    </submittedName>
</protein>
<keyword evidence="2" id="KW-0812">Transmembrane</keyword>
<name>A0A0C9VGJ4_SPHS4</name>
<accession>A0A0C9VGJ4</accession>
<proteinExistence type="predicted"/>
<dbReference type="EMBL" id="KN837108">
    <property type="protein sequence ID" value="KIJ46159.1"/>
    <property type="molecule type" value="Genomic_DNA"/>
</dbReference>
<dbReference type="Gene3D" id="1.20.1170.10">
    <property type="match status" value="1"/>
</dbReference>
<organism evidence="3 4">
    <name type="scientific">Sphaerobolus stellatus (strain SS14)</name>
    <dbReference type="NCBI Taxonomy" id="990650"/>
    <lineage>
        <taxon>Eukaryota</taxon>
        <taxon>Fungi</taxon>
        <taxon>Dikarya</taxon>
        <taxon>Basidiomycota</taxon>
        <taxon>Agaricomycotina</taxon>
        <taxon>Agaricomycetes</taxon>
        <taxon>Phallomycetidae</taxon>
        <taxon>Geastrales</taxon>
        <taxon>Sphaerobolaceae</taxon>
        <taxon>Sphaerobolus</taxon>
    </lineage>
</organism>
<feature type="coiled-coil region" evidence="1">
    <location>
        <begin position="42"/>
        <end position="75"/>
    </location>
</feature>
<dbReference type="Proteomes" id="UP000054279">
    <property type="component" value="Unassembled WGS sequence"/>
</dbReference>
<dbReference type="SUPFAM" id="SSF58100">
    <property type="entry name" value="Bacterial hemolysins"/>
    <property type="match status" value="1"/>
</dbReference>
<sequence>MSLPPAYDSIKELGVYDTLPADIKNQLPNLVGLPESVQLKALEAMQEEAGKDEIKNELLEEIKQLAGAAKNVDEAFERVRVGLGQVDNNNYTDSNGKPIGKFQPTWTGYQNANFNEIILPIVEDIQNADDLADARLDLDAFIKRNDPYENSLNSQETIDAAMKYSQAFTDLRRNLEAFQGTFDSFAKEHEINLGQDITNKQAQIEVLQLEIKQCQTVVMAMSIALGVTLFVTVAGAVGSLAALGPLGPFVAIGIAIVGALAAISEMSTLIAYVVKTNEKKAELDEAERQLRSLQEQLETLKQLRSILMNQKSDITYISGRLDRFAVIWNIIRHDAQIIRELLDAAVGDEGSKKAFKLRVDLVKKSYEPLQQGMREYATSVRSFTEDTQRAAWYTA</sequence>